<dbReference type="GO" id="GO:0000139">
    <property type="term" value="C:Golgi membrane"/>
    <property type="evidence" value="ECO:0007669"/>
    <property type="project" value="UniProtKB-SubCell"/>
</dbReference>
<evidence type="ECO:0000313" key="27">
    <source>
        <dbReference type="Proteomes" id="UP000035680"/>
    </source>
</evidence>
<dbReference type="EC" id="2.4.1.143" evidence="5"/>
<evidence type="ECO:0000256" key="25">
    <source>
        <dbReference type="PIRSR" id="PIRSR607754-3"/>
    </source>
</evidence>
<evidence type="ECO:0000256" key="13">
    <source>
        <dbReference type="ARBA" id="ARBA00023034"/>
    </source>
</evidence>
<evidence type="ECO:0000256" key="6">
    <source>
        <dbReference type="ARBA" id="ARBA00014817"/>
    </source>
</evidence>
<reference evidence="28" key="2">
    <citation type="submission" date="2015-08" db="UniProtKB">
        <authorList>
            <consortium name="WormBaseParasite"/>
        </authorList>
    </citation>
    <scope>IDENTIFICATION</scope>
</reference>
<evidence type="ECO:0000256" key="4">
    <source>
        <dbReference type="ARBA" id="ARBA00011011"/>
    </source>
</evidence>
<dbReference type="STRING" id="75913.A0A0K0FSM7"/>
<dbReference type="PANTHER" id="PTHR12871:SF0">
    <property type="entry name" value="ALPHA-1,6-MANNOSYL-GLYCOPROTEIN 2-BETA-N-ACETYLGLUCOSAMINYLTRANSFERASE"/>
    <property type="match status" value="1"/>
</dbReference>
<keyword evidence="10 24" id="KW-0479">Metal-binding</keyword>
<keyword evidence="14 26" id="KW-0472">Membrane</keyword>
<evidence type="ECO:0000256" key="5">
    <source>
        <dbReference type="ARBA" id="ARBA00012613"/>
    </source>
</evidence>
<keyword evidence="15 25" id="KW-1015">Disulfide bond</keyword>
<sequence>MNNCMWFFRKTNRLFLGVCLLTSIYIVIVFLSSKNAKNYLKRLSGFYKMNISEIFEANQNVLTKTSLSSIVLSPNDVVDMINYINNNYEILNKKKFDNNEVQYVLLVQVHDRLEYLKILINTLQNVKGIENCLIIFSHDVYKAEIGKSIKNITFGRVLQIYFPFNLQLFPTIFPGLSEDDCPPSLTKTEAFKINCSSKSQFDTYGHYRDPKLSQMRHHWWWKLNFVFEKVLKNLKIISDVILIEEDYYVMPDMIHVLDLVNKEKKNFIKVVIS</sequence>
<keyword evidence="13" id="KW-0333">Golgi apparatus</keyword>
<evidence type="ECO:0000256" key="18">
    <source>
        <dbReference type="ARBA" id="ARBA00029663"/>
    </source>
</evidence>
<evidence type="ECO:0000256" key="7">
    <source>
        <dbReference type="ARBA" id="ARBA00022676"/>
    </source>
</evidence>
<dbReference type="GO" id="GO:0005795">
    <property type="term" value="C:Golgi stack"/>
    <property type="evidence" value="ECO:0007669"/>
    <property type="project" value="InterPro"/>
</dbReference>
<comment type="similarity">
    <text evidence="4">Belongs to the glycosyltransferase 16 (GT16) protein family.</text>
</comment>
<dbReference type="Pfam" id="PF05060">
    <property type="entry name" value="MGAT2"/>
    <property type="match status" value="1"/>
</dbReference>
<evidence type="ECO:0000256" key="10">
    <source>
        <dbReference type="ARBA" id="ARBA00022723"/>
    </source>
</evidence>
<evidence type="ECO:0000256" key="9">
    <source>
        <dbReference type="ARBA" id="ARBA00022692"/>
    </source>
</evidence>
<keyword evidence="7" id="KW-0328">Glycosyltransferase</keyword>
<comment type="catalytic activity">
    <reaction evidence="22">
        <text>an N(4)-{beta-D-GlcNAc-(1-&gt;2)-alpha-D-Man-(1-&gt;3)-[alpha-D-Man-(1-&gt;6)]-beta-D-Man-(1-&gt;4)-beta-D-GlcNAc-(1-&gt;4)-beta-D-GlcNAc}-L-asparaginyl-[protein] + UDP-N-acetyl-alpha-D-glucosamine = N(4)-{beta-D-GlcNAc-(1-&gt;2)-alpha-D-Man-(1-&gt;3)-[beta-D-GlcNAc-(1-&gt;2)-alpha-D-Man-(1-&gt;6)]-beta-D-Man-(1-&gt;4)-beta-D-GlcNAc-(1-&gt;4)-beta-D-GlcNAc}-L-asparaginyl-[protein] + UDP + H(+)</text>
        <dbReference type="Rhea" id="RHEA:12941"/>
        <dbReference type="Rhea" id="RHEA-COMP:13526"/>
        <dbReference type="Rhea" id="RHEA-COMP:14369"/>
        <dbReference type="ChEBI" id="CHEBI:15378"/>
        <dbReference type="ChEBI" id="CHEBI:57705"/>
        <dbReference type="ChEBI" id="CHEBI:58223"/>
        <dbReference type="ChEBI" id="CHEBI:60615"/>
        <dbReference type="ChEBI" id="CHEBI:60651"/>
        <dbReference type="EC" id="2.4.1.143"/>
    </reaction>
</comment>
<feature type="binding site" evidence="23">
    <location>
        <begin position="108"/>
        <end position="112"/>
    </location>
    <ligand>
        <name>substrate</name>
    </ligand>
</feature>
<evidence type="ECO:0000256" key="8">
    <source>
        <dbReference type="ARBA" id="ARBA00022679"/>
    </source>
</evidence>
<dbReference type="AlphaFoldDB" id="A0A0K0FSM7"/>
<evidence type="ECO:0000256" key="12">
    <source>
        <dbReference type="ARBA" id="ARBA00022989"/>
    </source>
</evidence>
<dbReference type="GO" id="GO:0009312">
    <property type="term" value="P:oligosaccharide biosynthetic process"/>
    <property type="evidence" value="ECO:0007669"/>
    <property type="project" value="InterPro"/>
</dbReference>
<dbReference type="Proteomes" id="UP000035680">
    <property type="component" value="Unassembled WGS sequence"/>
</dbReference>
<keyword evidence="27" id="KW-1185">Reference proteome</keyword>
<reference evidence="27" key="1">
    <citation type="submission" date="2014-07" db="EMBL/GenBank/DDBJ databases">
        <authorList>
            <person name="Martin A.A"/>
            <person name="De Silva N."/>
        </authorList>
    </citation>
    <scope>NUCLEOTIDE SEQUENCE</scope>
</reference>
<evidence type="ECO:0000256" key="16">
    <source>
        <dbReference type="ARBA" id="ARBA00023180"/>
    </source>
</evidence>
<evidence type="ECO:0000313" key="28">
    <source>
        <dbReference type="WBParaSite" id="SVE_1398000.1"/>
    </source>
</evidence>
<dbReference type="InterPro" id="IPR007754">
    <property type="entry name" value="GlcNAc_II"/>
</dbReference>
<keyword evidence="11" id="KW-0735">Signal-anchor</keyword>
<accession>A0A0K0FSM7</accession>
<organism evidence="27 28">
    <name type="scientific">Strongyloides venezuelensis</name>
    <name type="common">Threadworm</name>
    <dbReference type="NCBI Taxonomy" id="75913"/>
    <lineage>
        <taxon>Eukaryota</taxon>
        <taxon>Metazoa</taxon>
        <taxon>Ecdysozoa</taxon>
        <taxon>Nematoda</taxon>
        <taxon>Chromadorea</taxon>
        <taxon>Rhabditida</taxon>
        <taxon>Tylenchina</taxon>
        <taxon>Panagrolaimomorpha</taxon>
        <taxon>Strongyloidoidea</taxon>
        <taxon>Strongyloididae</taxon>
        <taxon>Strongyloides</taxon>
    </lineage>
</organism>
<evidence type="ECO:0000256" key="14">
    <source>
        <dbReference type="ARBA" id="ARBA00023136"/>
    </source>
</evidence>
<evidence type="ECO:0000256" key="15">
    <source>
        <dbReference type="ARBA" id="ARBA00023157"/>
    </source>
</evidence>
<proteinExistence type="inferred from homology"/>
<keyword evidence="12 26" id="KW-1133">Transmembrane helix</keyword>
<evidence type="ECO:0000256" key="3">
    <source>
        <dbReference type="ARBA" id="ARBA00004922"/>
    </source>
</evidence>
<evidence type="ECO:0000256" key="2">
    <source>
        <dbReference type="ARBA" id="ARBA00004323"/>
    </source>
</evidence>
<keyword evidence="8" id="KW-0808">Transferase</keyword>
<dbReference type="Gene3D" id="3.90.550.10">
    <property type="entry name" value="Spore Coat Polysaccharide Biosynthesis Protein SpsA, Chain A"/>
    <property type="match status" value="1"/>
</dbReference>
<evidence type="ECO:0000256" key="19">
    <source>
        <dbReference type="ARBA" id="ARBA00031203"/>
    </source>
</evidence>
<feature type="transmembrane region" description="Helical" evidence="26">
    <location>
        <begin position="14"/>
        <end position="32"/>
    </location>
</feature>
<name>A0A0K0FSM7_STRVS</name>
<comment type="subcellular location">
    <subcellularLocation>
        <location evidence="2">Golgi apparatus membrane</location>
        <topology evidence="2">Single-pass type II membrane protein</topology>
    </subcellularLocation>
</comment>
<dbReference type="InterPro" id="IPR029044">
    <property type="entry name" value="Nucleotide-diphossugar_trans"/>
</dbReference>
<feature type="binding site" evidence="24">
    <location>
        <position position="246"/>
    </location>
    <ligand>
        <name>Mn(2+)</name>
        <dbReference type="ChEBI" id="CHEBI:29035"/>
    </ligand>
</feature>
<evidence type="ECO:0000256" key="20">
    <source>
        <dbReference type="ARBA" id="ARBA00032552"/>
    </source>
</evidence>
<feature type="disulfide bond" evidence="25">
    <location>
        <begin position="181"/>
        <end position="195"/>
    </location>
</feature>
<dbReference type="PANTHER" id="PTHR12871">
    <property type="entry name" value="BETA-1,2-N-ACETYLGLUCOSAMINYLTRANSFERASE II"/>
    <property type="match status" value="1"/>
</dbReference>
<keyword evidence="16" id="KW-0325">Glycoprotein</keyword>
<evidence type="ECO:0000256" key="23">
    <source>
        <dbReference type="PIRSR" id="PIRSR607754-1"/>
    </source>
</evidence>
<evidence type="ECO:0000256" key="17">
    <source>
        <dbReference type="ARBA" id="ARBA00023211"/>
    </source>
</evidence>
<dbReference type="GO" id="GO:0046872">
    <property type="term" value="F:metal ion binding"/>
    <property type="evidence" value="ECO:0007669"/>
    <property type="project" value="UniProtKB-KW"/>
</dbReference>
<keyword evidence="17 24" id="KW-0464">Manganese</keyword>
<protein>
    <recommendedName>
        <fullName evidence="6">Alpha-1,6-mannosyl-glycoprotein 2-beta-N-acetylglucosaminyltransferase</fullName>
        <ecNumber evidence="5">2.4.1.143</ecNumber>
    </recommendedName>
    <alternativeName>
        <fullName evidence="21">Beta-1,2-N-acetylglucosaminyltransferase II</fullName>
    </alternativeName>
    <alternativeName>
        <fullName evidence="20">GlcNAc-T II</fullName>
    </alternativeName>
    <alternativeName>
        <fullName evidence="19">Mannoside acetylglucosaminyltransferase 2</fullName>
    </alternativeName>
    <alternativeName>
        <fullName evidence="18">N-glycosyl-oligosaccharide-glycoprotein N-acetylglucosaminyltransferase II</fullName>
    </alternativeName>
</protein>
<comment type="cofactor">
    <cofactor evidence="1 24">
        <name>Mn(2+)</name>
        <dbReference type="ChEBI" id="CHEBI:29035"/>
    </cofactor>
</comment>
<evidence type="ECO:0000256" key="11">
    <source>
        <dbReference type="ARBA" id="ARBA00022968"/>
    </source>
</evidence>
<feature type="binding site" evidence="23">
    <location>
        <begin position="214"/>
        <end position="218"/>
    </location>
    <ligand>
        <name>substrate</name>
    </ligand>
</feature>
<evidence type="ECO:0000256" key="21">
    <source>
        <dbReference type="ARBA" id="ARBA00032915"/>
    </source>
</evidence>
<keyword evidence="9 26" id="KW-0812">Transmembrane</keyword>
<evidence type="ECO:0000256" key="1">
    <source>
        <dbReference type="ARBA" id="ARBA00001936"/>
    </source>
</evidence>
<evidence type="ECO:0000256" key="24">
    <source>
        <dbReference type="PIRSR" id="PIRSR607754-2"/>
    </source>
</evidence>
<dbReference type="UniPathway" id="UPA00378"/>
<evidence type="ECO:0000256" key="22">
    <source>
        <dbReference type="ARBA" id="ARBA00093257"/>
    </source>
</evidence>
<dbReference type="GO" id="GO:0008455">
    <property type="term" value="F:alpha-1,6-mannosylglycoprotein 2-beta-N-acetylglucosaminyltransferase activity"/>
    <property type="evidence" value="ECO:0007669"/>
    <property type="project" value="UniProtKB-EC"/>
</dbReference>
<dbReference type="WBParaSite" id="SVE_1398000.1">
    <property type="protein sequence ID" value="SVE_1398000.1"/>
    <property type="gene ID" value="SVE_1398000"/>
</dbReference>
<feature type="binding site" evidence="23">
    <location>
        <position position="139"/>
    </location>
    <ligand>
        <name>substrate</name>
    </ligand>
</feature>
<comment type="pathway">
    <text evidence="3">Protein modification; protein glycosylation.</text>
</comment>
<evidence type="ECO:0000256" key="26">
    <source>
        <dbReference type="SAM" id="Phobius"/>
    </source>
</evidence>
<dbReference type="GO" id="GO:0006487">
    <property type="term" value="P:protein N-linked glycosylation"/>
    <property type="evidence" value="ECO:0007669"/>
    <property type="project" value="TreeGrafter"/>
</dbReference>